<accession>A0AAE1KKK7</accession>
<dbReference type="EMBL" id="JAWXYG010000003">
    <property type="protein sequence ID" value="KAK4277684.1"/>
    <property type="molecule type" value="Genomic_DNA"/>
</dbReference>
<gene>
    <name evidence="3" type="ORF">QN277_015644</name>
</gene>
<sequence length="224" mass="24809">MKKSQLVFVPGPGMGHIVSAVEFSKILINHHVHLSVTVLVIKGPFDPNVDAYIHSITSSLSFPERLHFTLLPPHPDPTKLQTLQPSSFMDSLIKNQIQNVRDAVSKLNSASDSHPLAGFLVDMFCTAMIDVANEFGVPAMVFFTSGAGFLGFKIHLHTLWEQENVDMTELSWEDSGIEFAIPSYENPVPVSVFPSVTLDKEWASQPFEEDKESKGHNSEYSRGA</sequence>
<reference evidence="3" key="1">
    <citation type="submission" date="2023-10" db="EMBL/GenBank/DDBJ databases">
        <title>Chromosome-level genome of the transformable northern wattle, Acacia crassicarpa.</title>
        <authorList>
            <person name="Massaro I."/>
            <person name="Sinha N.R."/>
            <person name="Poethig S."/>
            <person name="Leichty A.R."/>
        </authorList>
    </citation>
    <scope>NUCLEOTIDE SEQUENCE</scope>
    <source>
        <strain evidence="3">Acra3RX</strain>
        <tissue evidence="3">Leaf</tissue>
    </source>
</reference>
<evidence type="ECO:0000313" key="3">
    <source>
        <dbReference type="EMBL" id="KAK4277684.1"/>
    </source>
</evidence>
<dbReference type="Gene3D" id="3.40.50.2000">
    <property type="entry name" value="Glycogen Phosphorylase B"/>
    <property type="match status" value="1"/>
</dbReference>
<evidence type="ECO:0000256" key="2">
    <source>
        <dbReference type="SAM" id="MobiDB-lite"/>
    </source>
</evidence>
<dbReference type="AlphaFoldDB" id="A0AAE1KKK7"/>
<dbReference type="PANTHER" id="PTHR48048:SF45">
    <property type="entry name" value="GLYCOSYLTRANSFERASE"/>
    <property type="match status" value="1"/>
</dbReference>
<feature type="region of interest" description="Disordered" evidence="2">
    <location>
        <begin position="204"/>
        <end position="224"/>
    </location>
</feature>
<proteinExistence type="inferred from homology"/>
<organism evidence="3 4">
    <name type="scientific">Acacia crassicarpa</name>
    <name type="common">northern wattle</name>
    <dbReference type="NCBI Taxonomy" id="499986"/>
    <lineage>
        <taxon>Eukaryota</taxon>
        <taxon>Viridiplantae</taxon>
        <taxon>Streptophyta</taxon>
        <taxon>Embryophyta</taxon>
        <taxon>Tracheophyta</taxon>
        <taxon>Spermatophyta</taxon>
        <taxon>Magnoliopsida</taxon>
        <taxon>eudicotyledons</taxon>
        <taxon>Gunneridae</taxon>
        <taxon>Pentapetalae</taxon>
        <taxon>rosids</taxon>
        <taxon>fabids</taxon>
        <taxon>Fabales</taxon>
        <taxon>Fabaceae</taxon>
        <taxon>Caesalpinioideae</taxon>
        <taxon>mimosoid clade</taxon>
        <taxon>Acacieae</taxon>
        <taxon>Acacia</taxon>
    </lineage>
</organism>
<evidence type="ECO:0000256" key="1">
    <source>
        <dbReference type="ARBA" id="ARBA00009995"/>
    </source>
</evidence>
<dbReference type="SUPFAM" id="SSF53756">
    <property type="entry name" value="UDP-Glycosyltransferase/glycogen phosphorylase"/>
    <property type="match status" value="1"/>
</dbReference>
<comment type="similarity">
    <text evidence="1">Belongs to the UDP-glycosyltransferase family.</text>
</comment>
<dbReference type="GO" id="GO:0035251">
    <property type="term" value="F:UDP-glucosyltransferase activity"/>
    <property type="evidence" value="ECO:0007669"/>
    <property type="project" value="InterPro"/>
</dbReference>
<feature type="compositionally biased region" description="Basic and acidic residues" evidence="2">
    <location>
        <begin position="211"/>
        <end position="224"/>
    </location>
</feature>
<evidence type="ECO:0000313" key="4">
    <source>
        <dbReference type="Proteomes" id="UP001293593"/>
    </source>
</evidence>
<dbReference type="Proteomes" id="UP001293593">
    <property type="component" value="Unassembled WGS sequence"/>
</dbReference>
<dbReference type="InterPro" id="IPR050481">
    <property type="entry name" value="UDP-glycosyltransf_plant"/>
</dbReference>
<keyword evidence="4" id="KW-1185">Reference proteome</keyword>
<comment type="caution">
    <text evidence="3">The sequence shown here is derived from an EMBL/GenBank/DDBJ whole genome shotgun (WGS) entry which is preliminary data.</text>
</comment>
<name>A0AAE1KKK7_9FABA</name>
<protein>
    <submittedName>
        <fullName evidence="3">Uncharacterized protein</fullName>
    </submittedName>
</protein>
<dbReference type="PANTHER" id="PTHR48048">
    <property type="entry name" value="GLYCOSYLTRANSFERASE"/>
    <property type="match status" value="1"/>
</dbReference>